<reference evidence="2" key="1">
    <citation type="submission" date="2021-04" db="EMBL/GenBank/DDBJ databases">
        <title>Biosynthetic gene clusters of Dactylosporangioum roseum.</title>
        <authorList>
            <person name="Hartkoorn R.C."/>
            <person name="Beaudoing E."/>
            <person name="Hot D."/>
            <person name="Moureu S."/>
        </authorList>
    </citation>
    <scope>NUCLEOTIDE SEQUENCE</scope>
    <source>
        <strain evidence="2">NRRL B-16295</strain>
    </source>
</reference>
<accession>A0ABY5Z0U4</accession>
<keyword evidence="3" id="KW-1185">Reference proteome</keyword>
<protein>
    <recommendedName>
        <fullName evidence="4">XRE family transcriptional regulator</fullName>
    </recommendedName>
</protein>
<organism evidence="2 3">
    <name type="scientific">Dactylosporangium roseum</name>
    <dbReference type="NCBI Taxonomy" id="47989"/>
    <lineage>
        <taxon>Bacteria</taxon>
        <taxon>Bacillati</taxon>
        <taxon>Actinomycetota</taxon>
        <taxon>Actinomycetes</taxon>
        <taxon>Micromonosporales</taxon>
        <taxon>Micromonosporaceae</taxon>
        <taxon>Dactylosporangium</taxon>
    </lineage>
</organism>
<name>A0ABY5Z0U4_9ACTN</name>
<evidence type="ECO:0000313" key="2">
    <source>
        <dbReference type="EMBL" id="UWZ34398.1"/>
    </source>
</evidence>
<dbReference type="Proteomes" id="UP001058271">
    <property type="component" value="Chromosome"/>
</dbReference>
<proteinExistence type="predicted"/>
<evidence type="ECO:0000256" key="1">
    <source>
        <dbReference type="SAM" id="MobiDB-lite"/>
    </source>
</evidence>
<sequence length="331" mass="37466">MVTVDRSRTSTAPKVRRCSRMESPTARNSGRPVAPGEFSTALRAAIQHSHLSLQEIANQLRKNRTPVSASTLSYWQNGSNQPERTRSVAAVSVLERILDQPAGSLSDLIGPRKPRGRWIPRPGTSMAYDQLWKVPEAVVRALAKIDAGPEDLDHLAKVSQHLSYRIDHAGHEESVRVRRLVRADRDNVTRMIFITRCVTLSQPPMITFAEGCRPARFRADVPTSTCVFEFLLDRPMQTGDLAVVEFALRFPPGQTDRHAQIAVWKPTRELVVQVNFDPQMLPERCHAYWQPRSTLPWQHKGDARVDAKTPVFQYIALDPPPGQYGITWQWR</sequence>
<evidence type="ECO:0008006" key="4">
    <source>
        <dbReference type="Google" id="ProtNLM"/>
    </source>
</evidence>
<dbReference type="EMBL" id="CP073721">
    <property type="protein sequence ID" value="UWZ34398.1"/>
    <property type="molecule type" value="Genomic_DNA"/>
</dbReference>
<feature type="region of interest" description="Disordered" evidence="1">
    <location>
        <begin position="1"/>
        <end position="35"/>
    </location>
</feature>
<gene>
    <name evidence="2" type="ORF">Drose_24600</name>
</gene>
<dbReference type="RefSeq" id="WP_260723715.1">
    <property type="nucleotide sequence ID" value="NZ_CP073721.1"/>
</dbReference>
<evidence type="ECO:0000313" key="3">
    <source>
        <dbReference type="Proteomes" id="UP001058271"/>
    </source>
</evidence>